<accession>A0ABT1C8L1</accession>
<organism evidence="1 2">
    <name type="scientific">Mesorhizobium liriopis</name>
    <dbReference type="NCBI Taxonomy" id="2953882"/>
    <lineage>
        <taxon>Bacteria</taxon>
        <taxon>Pseudomonadati</taxon>
        <taxon>Pseudomonadota</taxon>
        <taxon>Alphaproteobacteria</taxon>
        <taxon>Hyphomicrobiales</taxon>
        <taxon>Phyllobacteriaceae</taxon>
        <taxon>Mesorhizobium</taxon>
    </lineage>
</organism>
<reference evidence="1 2" key="1">
    <citation type="submission" date="2022-06" db="EMBL/GenBank/DDBJ databases">
        <title>Mesorhizobium sp. strain RP14 Genome sequencing and assembly.</title>
        <authorList>
            <person name="Kim I."/>
        </authorList>
    </citation>
    <scope>NUCLEOTIDE SEQUENCE [LARGE SCALE GENOMIC DNA]</scope>
    <source>
        <strain evidence="2">RP14(2022)</strain>
    </source>
</reference>
<comment type="caution">
    <text evidence="1">The sequence shown here is derived from an EMBL/GenBank/DDBJ whole genome shotgun (WGS) entry which is preliminary data.</text>
</comment>
<gene>
    <name evidence="1" type="ORF">NGM99_13675</name>
</gene>
<dbReference type="Proteomes" id="UP001205906">
    <property type="component" value="Unassembled WGS sequence"/>
</dbReference>
<evidence type="ECO:0000313" key="2">
    <source>
        <dbReference type="Proteomes" id="UP001205906"/>
    </source>
</evidence>
<evidence type="ECO:0000313" key="1">
    <source>
        <dbReference type="EMBL" id="MCO6050828.1"/>
    </source>
</evidence>
<dbReference type="EMBL" id="JAMXQS010000006">
    <property type="protein sequence ID" value="MCO6050828.1"/>
    <property type="molecule type" value="Genomic_DNA"/>
</dbReference>
<sequence length="192" mass="21002">MQKFVLIDEAGFFAGGFSTEVHGEKMRPIYGPVPEPTEEEPSPVAPIIGEEPNPDCKIPAQAIPVTFEQWYELVNNQGRRRWEDGKITAYEPPEPEPPVPASISDRQFSQALAMQGLITQDEALAAVKTGDVPADMQAYVDQLPAAERFAATMLLSGATSFNRDHPLVDGFGAAKGMTPEQIDDLWRFGATL</sequence>
<dbReference type="RefSeq" id="WP_252819784.1">
    <property type="nucleotide sequence ID" value="NZ_JAMXQS010000006.1"/>
</dbReference>
<protein>
    <submittedName>
        <fullName evidence="1">Uncharacterized protein</fullName>
    </submittedName>
</protein>
<keyword evidence="2" id="KW-1185">Reference proteome</keyword>
<proteinExistence type="predicted"/>
<name>A0ABT1C8L1_9HYPH</name>